<keyword evidence="2" id="KW-1185">Reference proteome</keyword>
<proteinExistence type="predicted"/>
<accession>A0ACD4NR36</accession>
<reference evidence="1" key="1">
    <citation type="submission" date="2022-11" db="EMBL/GenBank/DDBJ databases">
        <title>beta-Carotene-producing bacterium, Jeongeuplla avenae sp. nov., alleviates the salt stress of Arabidopsis seedlings.</title>
        <authorList>
            <person name="Jiang L."/>
            <person name="Lee J."/>
        </authorList>
    </citation>
    <scope>NUCLEOTIDE SEQUENCE</scope>
    <source>
        <strain evidence="1">DY_R2A_6</strain>
    </source>
</reference>
<name>A0ACD4NR36_9HYPH</name>
<gene>
    <name evidence="1" type="ORF">OXU80_04025</name>
</gene>
<protein>
    <submittedName>
        <fullName evidence="1">Uncharacterized protein</fullName>
    </submittedName>
</protein>
<dbReference type="Proteomes" id="UP001163223">
    <property type="component" value="Chromosome"/>
</dbReference>
<sequence length="108" mass="11903">MSIERLSLRHRVKSGSLGPATEALSREELDRLVDDVVSDLTVLKLKVTPDNIRDYVENNVRINVDIGRYLAPSASDLEDALGQSRLEAKCAEHVGADADEEDAPKFGR</sequence>
<evidence type="ECO:0000313" key="2">
    <source>
        <dbReference type="Proteomes" id="UP001163223"/>
    </source>
</evidence>
<dbReference type="EMBL" id="CP113520">
    <property type="protein sequence ID" value="WAJ29414.1"/>
    <property type="molecule type" value="Genomic_DNA"/>
</dbReference>
<organism evidence="1 2">
    <name type="scientific">Antarcticirhabdus aurantiaca</name>
    <dbReference type="NCBI Taxonomy" id="2606717"/>
    <lineage>
        <taxon>Bacteria</taxon>
        <taxon>Pseudomonadati</taxon>
        <taxon>Pseudomonadota</taxon>
        <taxon>Alphaproteobacteria</taxon>
        <taxon>Hyphomicrobiales</taxon>
        <taxon>Aurantimonadaceae</taxon>
        <taxon>Antarcticirhabdus</taxon>
    </lineage>
</organism>
<evidence type="ECO:0000313" key="1">
    <source>
        <dbReference type="EMBL" id="WAJ29414.1"/>
    </source>
</evidence>